<evidence type="ECO:0000256" key="1">
    <source>
        <dbReference type="SAM" id="MobiDB-lite"/>
    </source>
</evidence>
<sequence>MAGDLQGRCPLVRVEPTCSAERQCRPRSRPHCPTRADANSGERNLQVRGIAQGWNGGWDTSSQRRLSCSYCTRSGMIERNRKVAHRRLDPDPPAMSSRHCPAARVFRRRAFMMRVRPLCQCPRMVTEGSPPHSPSLLHLQLLITFGRHVHPSQIGSCVRGPFRSRDGRVLSKLSWRDARDAAAIGVELLPSPLSRRGSFGAANDDLPMSPEASMSSTRTPNRYRSRMELSQRAAGRASQYRDRRSSSLMFDMILATNSPDTGPPDSRGSFGLSMALRCALRSSSKLSRHPPLLLRTRIARLPARVPSFVQRLCRYGSCALLVHCIWRGRPTVLRDSDPAYGRDMRVIAVEP</sequence>
<reference evidence="2" key="1">
    <citation type="submission" date="2000-01" db="EMBL/GenBank/DDBJ databases">
        <title>Molecular characterization of nodulation functions, SSU rRNA and dnaK genes in the lupin Bradyrhizobium reveals distinct phylogenetic pathways of the symbiotic and housekeeping loci in the Bradyrhizobium genus.</title>
        <authorList>
            <person name="Stepkowski T."/>
            <person name="Swiderska A."/>
            <person name="Miedzinska K."/>
            <person name="Czaplinska M."/>
            <person name="Biesiadka J."/>
            <person name="Swiderski M."/>
            <person name="Legocki A."/>
        </authorList>
    </citation>
    <scope>NUCLEOTIDE SEQUENCE</scope>
    <source>
        <strain evidence="2">WM9</strain>
    </source>
</reference>
<proteinExistence type="predicted"/>
<evidence type="ECO:0000313" key="2">
    <source>
        <dbReference type="EMBL" id="AAK00152.1"/>
    </source>
</evidence>
<feature type="compositionally biased region" description="Polar residues" evidence="1">
    <location>
        <begin position="212"/>
        <end position="222"/>
    </location>
</feature>
<dbReference type="EMBL" id="AF222753">
    <property type="protein sequence ID" value="AAK00152.1"/>
    <property type="molecule type" value="Genomic_DNA"/>
</dbReference>
<protein>
    <submittedName>
        <fullName evidence="2">Uncharacterized protein</fullName>
    </submittedName>
</protein>
<organism evidence="2">
    <name type="scientific">Bradyrhizobium sp. (strain WM9)</name>
    <dbReference type="NCBI Taxonomy" id="133505"/>
    <lineage>
        <taxon>Bacteria</taxon>
        <taxon>Pseudomonadati</taxon>
        <taxon>Pseudomonadota</taxon>
        <taxon>Alphaproteobacteria</taxon>
        <taxon>Hyphomicrobiales</taxon>
        <taxon>Nitrobacteraceae</taxon>
        <taxon>Bradyrhizobium</taxon>
    </lineage>
</organism>
<dbReference type="AlphaFoldDB" id="Q9AQ28"/>
<accession>Q9AQ28</accession>
<name>Q9AQ28_BRASW</name>
<feature type="region of interest" description="Disordered" evidence="1">
    <location>
        <begin position="199"/>
        <end position="243"/>
    </location>
</feature>